<dbReference type="Gene3D" id="1.25.10.10">
    <property type="entry name" value="Leucine-rich Repeat Variant"/>
    <property type="match status" value="1"/>
</dbReference>
<accession>A0A412G7C4</accession>
<evidence type="ECO:0000256" key="1">
    <source>
        <dbReference type="ARBA" id="ARBA00022737"/>
    </source>
</evidence>
<organism evidence="2 3">
    <name type="scientific">Holdemania filiformis</name>
    <dbReference type="NCBI Taxonomy" id="61171"/>
    <lineage>
        <taxon>Bacteria</taxon>
        <taxon>Bacillati</taxon>
        <taxon>Bacillota</taxon>
        <taxon>Erysipelotrichia</taxon>
        <taxon>Erysipelotrichales</taxon>
        <taxon>Erysipelotrichaceae</taxon>
        <taxon>Holdemania</taxon>
    </lineage>
</organism>
<keyword evidence="1" id="KW-0677">Repeat</keyword>
<comment type="caution">
    <text evidence="2">The sequence shown here is derived from an EMBL/GenBank/DDBJ whole genome shotgun (WGS) entry which is preliminary data.</text>
</comment>
<dbReference type="EMBL" id="QRUP01000001">
    <property type="protein sequence ID" value="RGR77052.1"/>
    <property type="molecule type" value="Genomic_DNA"/>
</dbReference>
<evidence type="ECO:0000313" key="2">
    <source>
        <dbReference type="EMBL" id="RGR77052.1"/>
    </source>
</evidence>
<proteinExistence type="predicted"/>
<name>A0A412G7C4_9FIRM</name>
<keyword evidence="3" id="KW-1185">Reference proteome</keyword>
<protein>
    <submittedName>
        <fullName evidence="2">SufBD protein</fullName>
    </submittedName>
</protein>
<dbReference type="AlphaFoldDB" id="A0A412G7C4"/>
<gene>
    <name evidence="2" type="ORF">DWY25_01800</name>
</gene>
<dbReference type="SUPFAM" id="SSF48371">
    <property type="entry name" value="ARM repeat"/>
    <property type="match status" value="1"/>
</dbReference>
<evidence type="ECO:0000313" key="3">
    <source>
        <dbReference type="Proteomes" id="UP000284178"/>
    </source>
</evidence>
<dbReference type="RefSeq" id="WP_117892904.1">
    <property type="nucleotide sequence ID" value="NZ_CABJCV010000001.1"/>
</dbReference>
<sequence length="158" mass="17647">MNPIEAQIEELKNKDQKTAYQALKHLLAISETCAEVSYYFDKFVALLQDPQSYVRTRGLLLIAANARWVKEKTCAAALPFCLELIQDPKPITRRQCIQALPSLSAAHPSLKPSILAALAGAQIQDVPETMQRLIAKDIQKTMQAIQTQTAEENRNESL</sequence>
<dbReference type="Proteomes" id="UP000284178">
    <property type="component" value="Unassembled WGS sequence"/>
</dbReference>
<dbReference type="GeneID" id="83014141"/>
<dbReference type="InterPro" id="IPR011989">
    <property type="entry name" value="ARM-like"/>
</dbReference>
<dbReference type="InterPro" id="IPR016024">
    <property type="entry name" value="ARM-type_fold"/>
</dbReference>
<reference evidence="2 3" key="1">
    <citation type="submission" date="2018-08" db="EMBL/GenBank/DDBJ databases">
        <title>A genome reference for cultivated species of the human gut microbiota.</title>
        <authorList>
            <person name="Zou Y."/>
            <person name="Xue W."/>
            <person name="Luo G."/>
        </authorList>
    </citation>
    <scope>NUCLEOTIDE SEQUENCE [LARGE SCALE GENOMIC DNA]</scope>
    <source>
        <strain evidence="2 3">AF24-29</strain>
    </source>
</reference>
<dbReference type="InterPro" id="IPR000357">
    <property type="entry name" value="HEAT"/>
</dbReference>
<dbReference type="Pfam" id="PF02985">
    <property type="entry name" value="HEAT"/>
    <property type="match status" value="1"/>
</dbReference>